<organism evidence="2 3">
    <name type="scientific">Metabacillus arenae</name>
    <dbReference type="NCBI Taxonomy" id="2771434"/>
    <lineage>
        <taxon>Bacteria</taxon>
        <taxon>Bacillati</taxon>
        <taxon>Bacillota</taxon>
        <taxon>Bacilli</taxon>
        <taxon>Bacillales</taxon>
        <taxon>Bacillaceae</taxon>
        <taxon>Metabacillus</taxon>
    </lineage>
</organism>
<keyword evidence="1" id="KW-0812">Transmembrane</keyword>
<proteinExistence type="predicted"/>
<feature type="transmembrane region" description="Helical" evidence="1">
    <location>
        <begin position="35"/>
        <end position="53"/>
    </location>
</feature>
<evidence type="ECO:0000256" key="1">
    <source>
        <dbReference type="SAM" id="Phobius"/>
    </source>
</evidence>
<comment type="caution">
    <text evidence="2">The sequence shown here is derived from an EMBL/GenBank/DDBJ whole genome shotgun (WGS) entry which is preliminary data.</text>
</comment>
<name>A0A926S147_9BACI</name>
<dbReference type="RefSeq" id="WP_191158251.1">
    <property type="nucleotide sequence ID" value="NZ_JACXAI010000011.1"/>
</dbReference>
<sequence length="108" mass="12601">MNNYKWMNNLNNLINKGGRLPLFNMFGRRRRRNRGMVWTSILGLGISAVVMGLRGNQNKNFMRPFRNFLTNFQTKNNQNPVGMQNRNAFAEFSNELSPNMNSDKTNKN</sequence>
<dbReference type="AlphaFoldDB" id="A0A926S147"/>
<reference evidence="2" key="1">
    <citation type="submission" date="2020-09" db="EMBL/GenBank/DDBJ databases">
        <title>A novel bacterium of genus Bacillus, isolated from South China Sea.</title>
        <authorList>
            <person name="Huang H."/>
            <person name="Mo K."/>
            <person name="Hu Y."/>
        </authorList>
    </citation>
    <scope>NUCLEOTIDE SEQUENCE</scope>
    <source>
        <strain evidence="2">IB182487</strain>
    </source>
</reference>
<accession>A0A926S147</accession>
<keyword evidence="1" id="KW-1133">Transmembrane helix</keyword>
<evidence type="ECO:0000313" key="2">
    <source>
        <dbReference type="EMBL" id="MBD1380659.1"/>
    </source>
</evidence>
<dbReference type="Proteomes" id="UP000626844">
    <property type="component" value="Unassembled WGS sequence"/>
</dbReference>
<keyword evidence="3" id="KW-1185">Reference proteome</keyword>
<evidence type="ECO:0000313" key="3">
    <source>
        <dbReference type="Proteomes" id="UP000626844"/>
    </source>
</evidence>
<protein>
    <submittedName>
        <fullName evidence="2">Uncharacterized protein</fullName>
    </submittedName>
</protein>
<keyword evidence="1" id="KW-0472">Membrane</keyword>
<dbReference type="EMBL" id="JACXAI010000011">
    <property type="protein sequence ID" value="MBD1380659.1"/>
    <property type="molecule type" value="Genomic_DNA"/>
</dbReference>
<gene>
    <name evidence="2" type="ORF">IC621_10500</name>
</gene>